<reference evidence="1 2" key="1">
    <citation type="submission" date="2018-06" db="EMBL/GenBank/DDBJ databases">
        <authorList>
            <consortium name="Pathogen Informatics"/>
            <person name="Doyle S."/>
        </authorList>
    </citation>
    <scope>NUCLEOTIDE SEQUENCE [LARGE SCALE GENOMIC DNA]</scope>
    <source>
        <strain evidence="1 2">NCTC11468</strain>
    </source>
</reference>
<evidence type="ECO:0000313" key="1">
    <source>
        <dbReference type="EMBL" id="SQK74564.1"/>
    </source>
</evidence>
<name>A0A2X5SGP0_9GAMM</name>
<gene>
    <name evidence="1" type="ORF">NCTC11468_01656</name>
</gene>
<evidence type="ECO:0000313" key="2">
    <source>
        <dbReference type="Proteomes" id="UP000248758"/>
    </source>
</evidence>
<dbReference type="EC" id="1.1.1.-" evidence="1"/>
<dbReference type="KEGG" id="tpty:NCTC11468_01656"/>
<dbReference type="AlphaFoldDB" id="A0A2X5SGP0"/>
<dbReference type="Proteomes" id="UP000248758">
    <property type="component" value="Chromosome 1"/>
</dbReference>
<dbReference type="GO" id="GO:0016491">
    <property type="term" value="F:oxidoreductase activity"/>
    <property type="evidence" value="ECO:0007669"/>
    <property type="project" value="UniProtKB-KW"/>
</dbReference>
<accession>A0A2X5SGP0</accession>
<protein>
    <submittedName>
        <fullName evidence="1">Shikimate 5-dehydrogenase-like protein HI_0607</fullName>
        <ecNumber evidence="1">1.1.1.-</ecNumber>
    </submittedName>
</protein>
<organism evidence="1 2">
    <name type="scientific">Tatumella ptyseos</name>
    <dbReference type="NCBI Taxonomy" id="82987"/>
    <lineage>
        <taxon>Bacteria</taxon>
        <taxon>Pseudomonadati</taxon>
        <taxon>Pseudomonadota</taxon>
        <taxon>Gammaproteobacteria</taxon>
        <taxon>Enterobacterales</taxon>
        <taxon>Erwiniaceae</taxon>
        <taxon>Tatumella</taxon>
    </lineage>
</organism>
<dbReference type="SUPFAM" id="SSF53223">
    <property type="entry name" value="Aminoacid dehydrogenase-like, N-terminal domain"/>
    <property type="match status" value="1"/>
</dbReference>
<dbReference type="InterPro" id="IPR046346">
    <property type="entry name" value="Aminoacid_DH-like_N_sf"/>
</dbReference>
<sequence>MTRHLNKDTTLCMSLAARPSNFGTRFHNFLYDALDLDYLYKAFTTTDLAGQSAGYARWAYGDVPSLCRSRSR</sequence>
<proteinExistence type="predicted"/>
<keyword evidence="1" id="KW-0560">Oxidoreductase</keyword>
<dbReference type="EMBL" id="LS483499">
    <property type="protein sequence ID" value="SQK74564.1"/>
    <property type="molecule type" value="Genomic_DNA"/>
</dbReference>